<dbReference type="GO" id="GO:0009897">
    <property type="term" value="C:external side of plasma membrane"/>
    <property type="evidence" value="ECO:0007669"/>
    <property type="project" value="TreeGrafter"/>
</dbReference>
<feature type="domain" description="TNFR-Cys" evidence="1">
    <location>
        <begin position="57"/>
        <end position="95"/>
    </location>
</feature>
<dbReference type="GO" id="GO:0043066">
    <property type="term" value="P:negative regulation of apoptotic process"/>
    <property type="evidence" value="ECO:0007669"/>
    <property type="project" value="InterPro"/>
</dbReference>
<evidence type="ECO:0000259" key="1">
    <source>
        <dbReference type="SMART" id="SM00208"/>
    </source>
</evidence>
<dbReference type="Proteomes" id="UP000052967">
    <property type="component" value="Unassembled WGS sequence"/>
</dbReference>
<dbReference type="PANTHER" id="PTHR47388">
    <property type="entry name" value="TUMOR NECROSIS FACTOR RECEPTOR SUPERFAMILY MEMBER 18"/>
    <property type="match status" value="1"/>
</dbReference>
<feature type="non-terminal residue" evidence="2">
    <location>
        <position position="1"/>
    </location>
</feature>
<dbReference type="EMBL" id="KK716355">
    <property type="protein sequence ID" value="KFQ36627.1"/>
    <property type="molecule type" value="Genomic_DNA"/>
</dbReference>
<feature type="non-terminal residue" evidence="2">
    <location>
        <position position="95"/>
    </location>
</feature>
<proteinExistence type="predicted"/>
<reference evidence="2 3" key="1">
    <citation type="submission" date="2014-04" db="EMBL/GenBank/DDBJ databases">
        <title>Genome evolution of avian class.</title>
        <authorList>
            <person name="Zhang G."/>
            <person name="Li C."/>
        </authorList>
    </citation>
    <scope>NUCLEOTIDE SEQUENCE [LARGE SCALE GENOMIC DNA]</scope>
    <source>
        <strain evidence="2">BGI_N331</strain>
    </source>
</reference>
<protein>
    <submittedName>
        <fullName evidence="2">Tumor necrosis factor receptor superfamily member 18</fullName>
    </submittedName>
</protein>
<name>A0A091RBJ3_MERNU</name>
<dbReference type="Gene3D" id="2.10.50.10">
    <property type="entry name" value="Tumor Necrosis Factor Receptor, subunit A, domain 2"/>
    <property type="match status" value="1"/>
</dbReference>
<evidence type="ECO:0000313" key="3">
    <source>
        <dbReference type="Proteomes" id="UP000052967"/>
    </source>
</evidence>
<dbReference type="Pfam" id="PF00020">
    <property type="entry name" value="TNFR_c6"/>
    <property type="match status" value="1"/>
</dbReference>
<dbReference type="AlphaFoldDB" id="A0A091RBJ3"/>
<accession>A0A091RBJ3</accession>
<dbReference type="SUPFAM" id="SSF57586">
    <property type="entry name" value="TNF receptor-like"/>
    <property type="match status" value="1"/>
</dbReference>
<dbReference type="SMART" id="SM00208">
    <property type="entry name" value="TNFR"/>
    <property type="match status" value="2"/>
</dbReference>
<dbReference type="GO" id="GO:0005031">
    <property type="term" value="F:tumor necrosis factor receptor activity"/>
    <property type="evidence" value="ECO:0007669"/>
    <property type="project" value="InterPro"/>
</dbReference>
<evidence type="ECO:0000313" key="2">
    <source>
        <dbReference type="EMBL" id="KFQ36627.1"/>
    </source>
</evidence>
<dbReference type="PRINTS" id="PR01968">
    <property type="entry name" value="TNFACTORR18"/>
</dbReference>
<gene>
    <name evidence="2" type="ORF">N331_07927</name>
</gene>
<sequence>GGNSPCKDIEDHDCKCPEGSSCTDNMCLYCVKLPECAAGEELVRLGVVDFKFQCKPCEIGTYSNVKNGWCRNWTDCESSGLLTIKPGNSTHNAVC</sequence>
<dbReference type="InterPro" id="IPR053107">
    <property type="entry name" value="TNFRSF18"/>
</dbReference>
<dbReference type="PANTHER" id="PTHR47388:SF1">
    <property type="entry name" value="TUMOR NECROSIS FACTOR RECEPTOR SUPERFAMILY MEMBER 18"/>
    <property type="match status" value="1"/>
</dbReference>
<dbReference type="GO" id="GO:0045785">
    <property type="term" value="P:positive regulation of cell adhesion"/>
    <property type="evidence" value="ECO:0007669"/>
    <property type="project" value="TreeGrafter"/>
</dbReference>
<dbReference type="InterPro" id="IPR001368">
    <property type="entry name" value="TNFR/NGFR_Cys_rich_reg"/>
</dbReference>
<dbReference type="InterPro" id="IPR022318">
    <property type="entry name" value="TNFR_18"/>
</dbReference>
<keyword evidence="3" id="KW-1185">Reference proteome</keyword>
<keyword evidence="2" id="KW-0675">Receptor</keyword>
<organism evidence="2 3">
    <name type="scientific">Merops nubicus</name>
    <name type="common">Northern carmine bee-eater</name>
    <dbReference type="NCBI Taxonomy" id="57421"/>
    <lineage>
        <taxon>Eukaryota</taxon>
        <taxon>Metazoa</taxon>
        <taxon>Chordata</taxon>
        <taxon>Craniata</taxon>
        <taxon>Vertebrata</taxon>
        <taxon>Euteleostomi</taxon>
        <taxon>Archelosauria</taxon>
        <taxon>Archosauria</taxon>
        <taxon>Dinosauria</taxon>
        <taxon>Saurischia</taxon>
        <taxon>Theropoda</taxon>
        <taxon>Coelurosauria</taxon>
        <taxon>Aves</taxon>
        <taxon>Neognathae</taxon>
        <taxon>Neoaves</taxon>
        <taxon>Telluraves</taxon>
        <taxon>Coraciimorphae</taxon>
        <taxon>Coraciiformes</taxon>
        <taxon>Meropidae</taxon>
        <taxon>Merops</taxon>
    </lineage>
</organism>
<feature type="domain" description="TNFR-Cys" evidence="1">
    <location>
        <begin position="16"/>
        <end position="54"/>
    </location>
</feature>